<dbReference type="InterPro" id="IPR011989">
    <property type="entry name" value="ARM-like"/>
</dbReference>
<dbReference type="PANTHER" id="PTHR13366:SF0">
    <property type="entry name" value="HEAT REPEAT-CONTAINING PROTEIN 6"/>
    <property type="match status" value="1"/>
</dbReference>
<dbReference type="SUPFAM" id="SSF48371">
    <property type="entry name" value="ARM repeat"/>
    <property type="match status" value="1"/>
</dbReference>
<proteinExistence type="predicted"/>
<organism evidence="1 2">
    <name type="scientific">Limosa lapponica baueri</name>
    <dbReference type="NCBI Taxonomy" id="1758121"/>
    <lineage>
        <taxon>Eukaryota</taxon>
        <taxon>Metazoa</taxon>
        <taxon>Chordata</taxon>
        <taxon>Craniata</taxon>
        <taxon>Vertebrata</taxon>
        <taxon>Euteleostomi</taxon>
        <taxon>Archelosauria</taxon>
        <taxon>Archosauria</taxon>
        <taxon>Dinosauria</taxon>
        <taxon>Saurischia</taxon>
        <taxon>Theropoda</taxon>
        <taxon>Coelurosauria</taxon>
        <taxon>Aves</taxon>
        <taxon>Neognathae</taxon>
        <taxon>Neoaves</taxon>
        <taxon>Charadriiformes</taxon>
        <taxon>Scolopacidae</taxon>
        <taxon>Limosa</taxon>
    </lineage>
</organism>
<accession>A0A2I0TF80</accession>
<evidence type="ECO:0008006" key="3">
    <source>
        <dbReference type="Google" id="ProtNLM"/>
    </source>
</evidence>
<protein>
    <recommendedName>
        <fullName evidence="3">HEAT repeat-containing protein 6</fullName>
    </recommendedName>
</protein>
<dbReference type="AlphaFoldDB" id="A0A2I0TF80"/>
<gene>
    <name evidence="1" type="ORF">llap_17274</name>
</gene>
<name>A0A2I0TF80_LIMLA</name>
<dbReference type="Gene3D" id="1.25.10.10">
    <property type="entry name" value="Leucine-rich Repeat Variant"/>
    <property type="match status" value="1"/>
</dbReference>
<keyword evidence="2" id="KW-1185">Reference proteome</keyword>
<dbReference type="EMBL" id="KZ511321">
    <property type="protein sequence ID" value="PKU32422.1"/>
    <property type="molecule type" value="Genomic_DNA"/>
</dbReference>
<evidence type="ECO:0000313" key="2">
    <source>
        <dbReference type="Proteomes" id="UP000233556"/>
    </source>
</evidence>
<reference evidence="2" key="2">
    <citation type="submission" date="2017-12" db="EMBL/GenBank/DDBJ databases">
        <title>Genome sequence of the Bar-tailed Godwit (Limosa lapponica baueri).</title>
        <authorList>
            <person name="Lima N.C.B."/>
            <person name="Parody-Merino A.M."/>
            <person name="Battley P.F."/>
            <person name="Fidler A.E."/>
            <person name="Prosdocimi F."/>
        </authorList>
    </citation>
    <scope>NUCLEOTIDE SEQUENCE [LARGE SCALE GENOMIC DNA]</scope>
</reference>
<dbReference type="InterPro" id="IPR016024">
    <property type="entry name" value="ARM-type_fold"/>
</dbReference>
<dbReference type="PANTHER" id="PTHR13366">
    <property type="entry name" value="MALARIA ANTIGEN-RELATED"/>
    <property type="match status" value="1"/>
</dbReference>
<dbReference type="Proteomes" id="UP000233556">
    <property type="component" value="Unassembled WGS sequence"/>
</dbReference>
<dbReference type="InterPro" id="IPR052107">
    <property type="entry name" value="HEAT6"/>
</dbReference>
<dbReference type="OrthoDB" id="66533at2759"/>
<evidence type="ECO:0000313" key="1">
    <source>
        <dbReference type="EMBL" id="PKU32422.1"/>
    </source>
</evidence>
<reference evidence="2" key="1">
    <citation type="submission" date="2017-11" db="EMBL/GenBank/DDBJ databases">
        <authorList>
            <person name="Lima N.C."/>
            <person name="Parody-Merino A.M."/>
            <person name="Battley P.F."/>
            <person name="Fidler A.E."/>
            <person name="Prosdocimi F."/>
        </authorList>
    </citation>
    <scope>NUCLEOTIDE SEQUENCE [LARGE SCALE GENOMIC DNA]</scope>
</reference>
<sequence>MKLIQTDQIGSLLAVLKVLALLVKGYFSMAQSYFLELGEVACRCMEEMDPSIQLHGAKVVTFWTMMLNGPLPGILQNSPHATLQTSACDALSSILPEAFSSLQNDQQILCVTLLLGLNHSENPLVKSNAVRALGNVLHFLQPCHVANPRFREAIEESLQALISTVGSEATMKVRWNACYALGNVFKNPALPLELLPVQ</sequence>